<evidence type="ECO:0000256" key="5">
    <source>
        <dbReference type="ARBA" id="ARBA00022723"/>
    </source>
</evidence>
<accession>A0A183IMW2</accession>
<evidence type="ECO:0000256" key="6">
    <source>
        <dbReference type="ARBA" id="ARBA00022741"/>
    </source>
</evidence>
<dbReference type="SUPFAM" id="SSF56784">
    <property type="entry name" value="HAD-like"/>
    <property type="match status" value="1"/>
</dbReference>
<evidence type="ECO:0000256" key="1">
    <source>
        <dbReference type="ARBA" id="ARBA00001946"/>
    </source>
</evidence>
<evidence type="ECO:0000256" key="10">
    <source>
        <dbReference type="ARBA" id="ARBA00022967"/>
    </source>
</evidence>
<keyword evidence="9" id="KW-0460">Magnesium</keyword>
<evidence type="ECO:0000256" key="4">
    <source>
        <dbReference type="ARBA" id="ARBA00022692"/>
    </source>
</evidence>
<keyword evidence="12 14" id="KW-0472">Membrane</keyword>
<dbReference type="InterPro" id="IPR023298">
    <property type="entry name" value="ATPase_P-typ_TM_dom_sf"/>
</dbReference>
<dbReference type="InterPro" id="IPR001757">
    <property type="entry name" value="P_typ_ATPase"/>
</dbReference>
<dbReference type="WBParaSite" id="SBAD_0000516101-mRNA-1">
    <property type="protein sequence ID" value="SBAD_0000516101-mRNA-1"/>
    <property type="gene ID" value="SBAD_0000516101"/>
</dbReference>
<gene>
    <name evidence="16" type="ORF">SBAD_LOCUS4958</name>
</gene>
<evidence type="ECO:0000256" key="7">
    <source>
        <dbReference type="ARBA" id="ARBA00022824"/>
    </source>
</evidence>
<dbReference type="OrthoDB" id="377733at2759"/>
<evidence type="ECO:0000256" key="13">
    <source>
        <dbReference type="ARBA" id="ARBA00050913"/>
    </source>
</evidence>
<keyword evidence="10" id="KW-1278">Translocase</keyword>
<dbReference type="GO" id="GO:0045332">
    <property type="term" value="P:phospholipid translocation"/>
    <property type="evidence" value="ECO:0007669"/>
    <property type="project" value="TreeGrafter"/>
</dbReference>
<dbReference type="Proteomes" id="UP000270296">
    <property type="component" value="Unassembled WGS sequence"/>
</dbReference>
<feature type="transmembrane region" description="Helical" evidence="14">
    <location>
        <begin position="485"/>
        <end position="501"/>
    </location>
</feature>
<dbReference type="Gene3D" id="3.40.50.1000">
    <property type="entry name" value="HAD superfamily/HAD-like"/>
    <property type="match status" value="1"/>
</dbReference>
<proteinExistence type="predicted"/>
<keyword evidence="6" id="KW-0547">Nucleotide-binding</keyword>
<dbReference type="Gene3D" id="3.40.1110.10">
    <property type="entry name" value="Calcium-transporting ATPase, cytoplasmic domain N"/>
    <property type="match status" value="1"/>
</dbReference>
<comment type="cofactor">
    <cofactor evidence="1">
        <name>Mg(2+)</name>
        <dbReference type="ChEBI" id="CHEBI:18420"/>
    </cofactor>
</comment>
<dbReference type="Pfam" id="PF13246">
    <property type="entry name" value="Cation_ATPase"/>
    <property type="match status" value="1"/>
</dbReference>
<dbReference type="GO" id="GO:0140326">
    <property type="term" value="F:ATPase-coupled intramembrane lipid transporter activity"/>
    <property type="evidence" value="ECO:0007669"/>
    <property type="project" value="TreeGrafter"/>
</dbReference>
<dbReference type="PRINTS" id="PR00119">
    <property type="entry name" value="CATATPASE"/>
</dbReference>
<dbReference type="PANTHER" id="PTHR24092:SF218">
    <property type="entry name" value="PHOSPHOLIPID-TRANSPORTING ATPASE"/>
    <property type="match status" value="1"/>
</dbReference>
<reference evidence="18" key="1">
    <citation type="submission" date="2016-06" db="UniProtKB">
        <authorList>
            <consortium name="WormBaseParasite"/>
        </authorList>
    </citation>
    <scope>IDENTIFICATION</scope>
</reference>
<keyword evidence="4 14" id="KW-0812">Transmembrane</keyword>
<keyword evidence="17" id="KW-1185">Reference proteome</keyword>
<organism evidence="18">
    <name type="scientific">Soboliphyme baturini</name>
    <dbReference type="NCBI Taxonomy" id="241478"/>
    <lineage>
        <taxon>Eukaryota</taxon>
        <taxon>Metazoa</taxon>
        <taxon>Ecdysozoa</taxon>
        <taxon>Nematoda</taxon>
        <taxon>Enoplea</taxon>
        <taxon>Dorylaimia</taxon>
        <taxon>Dioctophymatida</taxon>
        <taxon>Dioctophymatoidea</taxon>
        <taxon>Soboliphymatidae</taxon>
        <taxon>Soboliphyme</taxon>
    </lineage>
</organism>
<dbReference type="GO" id="GO:0046872">
    <property type="term" value="F:metal ion binding"/>
    <property type="evidence" value="ECO:0007669"/>
    <property type="project" value="UniProtKB-KW"/>
</dbReference>
<dbReference type="Pfam" id="PF16212">
    <property type="entry name" value="PhoLip_ATPase_C"/>
    <property type="match status" value="1"/>
</dbReference>
<name>A0A183IMW2_9BILA</name>
<dbReference type="GO" id="GO:0016887">
    <property type="term" value="F:ATP hydrolysis activity"/>
    <property type="evidence" value="ECO:0007669"/>
    <property type="project" value="InterPro"/>
</dbReference>
<dbReference type="GO" id="GO:0005886">
    <property type="term" value="C:plasma membrane"/>
    <property type="evidence" value="ECO:0007669"/>
    <property type="project" value="TreeGrafter"/>
</dbReference>
<dbReference type="InterPro" id="IPR036412">
    <property type="entry name" value="HAD-like_sf"/>
</dbReference>
<dbReference type="EMBL" id="UZAM01008654">
    <property type="protein sequence ID" value="VDP05844.1"/>
    <property type="molecule type" value="Genomic_DNA"/>
</dbReference>
<dbReference type="SUPFAM" id="SSF81660">
    <property type="entry name" value="Metal cation-transporting ATPase, ATP-binding domain N"/>
    <property type="match status" value="1"/>
</dbReference>
<dbReference type="AlphaFoldDB" id="A0A183IMW2"/>
<keyword evidence="7" id="KW-0256">Endoplasmic reticulum</keyword>
<dbReference type="InterPro" id="IPR023299">
    <property type="entry name" value="ATPase_P-typ_cyto_dom_N"/>
</dbReference>
<evidence type="ECO:0000313" key="18">
    <source>
        <dbReference type="WBParaSite" id="SBAD_0000516101-mRNA-1"/>
    </source>
</evidence>
<evidence type="ECO:0000313" key="17">
    <source>
        <dbReference type="Proteomes" id="UP000270296"/>
    </source>
</evidence>
<evidence type="ECO:0000256" key="12">
    <source>
        <dbReference type="ARBA" id="ARBA00023136"/>
    </source>
</evidence>
<keyword evidence="8" id="KW-0067">ATP-binding</keyword>
<keyword evidence="5" id="KW-0479">Metal-binding</keyword>
<keyword evidence="11 14" id="KW-1133">Transmembrane helix</keyword>
<comment type="catalytic activity">
    <reaction evidence="13">
        <text>a beta-D-glucosyl-(1&lt;-&gt;1')-N-acylsphing-4-enine(out) + ATP + H2O = a beta-D-glucosyl-(1&lt;-&gt;1')-N-acylsphing-4-enine(in) + ADP + phosphate + H(+)</text>
        <dbReference type="Rhea" id="RHEA:66036"/>
        <dbReference type="ChEBI" id="CHEBI:15377"/>
        <dbReference type="ChEBI" id="CHEBI:15378"/>
        <dbReference type="ChEBI" id="CHEBI:22801"/>
        <dbReference type="ChEBI" id="CHEBI:30616"/>
        <dbReference type="ChEBI" id="CHEBI:43474"/>
        <dbReference type="ChEBI" id="CHEBI:456216"/>
    </reaction>
    <physiologicalReaction direction="left-to-right" evidence="13">
        <dbReference type="Rhea" id="RHEA:66037"/>
    </physiologicalReaction>
</comment>
<dbReference type="InterPro" id="IPR023214">
    <property type="entry name" value="HAD_sf"/>
</dbReference>
<evidence type="ECO:0000256" key="11">
    <source>
        <dbReference type="ARBA" id="ARBA00022989"/>
    </source>
</evidence>
<dbReference type="GO" id="GO:0005789">
    <property type="term" value="C:endoplasmic reticulum membrane"/>
    <property type="evidence" value="ECO:0007669"/>
    <property type="project" value="UniProtKB-SubCell"/>
</dbReference>
<evidence type="ECO:0000256" key="3">
    <source>
        <dbReference type="ARBA" id="ARBA00004586"/>
    </source>
</evidence>
<dbReference type="GO" id="GO:0005524">
    <property type="term" value="F:ATP binding"/>
    <property type="evidence" value="ECO:0007669"/>
    <property type="project" value="UniProtKB-KW"/>
</dbReference>
<sequence length="576" mass="65090">MTTFSLALPILSISDSKLLVDEGSSPILAKAQDIESISSCATPSPSTDDHASLSTAKTVVRGQRSPTFSAARFSMTKVVEWSKIIKLHFPIVTKKMATRHGISEYKNPIYEAESPDELAIVYAAAAYGFRLMKRGPREVFVELPNRRVLRYEIAHVLPFDSVRKRMSVILRNPFTNEYVLYCKGADSAIMELLAPSTTTADSDSSDDVHVHNTEQCLNLYASYGLRTLCIDLPADVYNAWLDKHQEAEMSLDNHDQLLHESSVSIEQHLQLLGVTGVEDRLQQGVPECISSLRQAAIKVWVLTGDKIETAVNVSYGCKLFSSDMDLIQISVGNYVRVFFSIVSLHNHNLFSVHMTFGRNAVLCCRITPLQKASIVKMVKSKLHVITLAIGDGANDVPMIQCADVGIGISGQEGMQAVMASDYAMPRFKYLKRLLLVHGHWCYDRLARVILYFFYKNAVLNFVILWFQFFCGFSAQVMIDPTYLQLYNLAFTSLPPIVFALLDQDVSDTELMRDPKMYRQGSEKLVCRSNCYLSVNFSLVSQLIMISGIYVNFVNVYFIFTVYYRRRRIYVIHWYSC</sequence>
<dbReference type="InterPro" id="IPR032630">
    <property type="entry name" value="P_typ_ATPase_c"/>
</dbReference>
<evidence type="ECO:0000256" key="14">
    <source>
        <dbReference type="SAM" id="Phobius"/>
    </source>
</evidence>
<reference evidence="16 17" key="2">
    <citation type="submission" date="2018-11" db="EMBL/GenBank/DDBJ databases">
        <authorList>
            <consortium name="Pathogen Informatics"/>
        </authorList>
    </citation>
    <scope>NUCLEOTIDE SEQUENCE [LARGE SCALE GENOMIC DNA]</scope>
</reference>
<evidence type="ECO:0000313" key="16">
    <source>
        <dbReference type="EMBL" id="VDP05844.1"/>
    </source>
</evidence>
<dbReference type="SUPFAM" id="SSF81665">
    <property type="entry name" value="Calcium ATPase, transmembrane domain M"/>
    <property type="match status" value="1"/>
</dbReference>
<evidence type="ECO:0000256" key="9">
    <source>
        <dbReference type="ARBA" id="ARBA00022842"/>
    </source>
</evidence>
<feature type="domain" description="P-type ATPase C-terminal" evidence="15">
    <location>
        <begin position="417"/>
        <end position="563"/>
    </location>
</feature>
<dbReference type="FunFam" id="3.40.1110.10:FF:000009">
    <property type="entry name" value="Phospholipid-transporting ATPase"/>
    <property type="match status" value="1"/>
</dbReference>
<evidence type="ECO:0000256" key="8">
    <source>
        <dbReference type="ARBA" id="ARBA00022840"/>
    </source>
</evidence>
<comment type="subcellular location">
    <subcellularLocation>
        <location evidence="2">Endomembrane system</location>
        <topology evidence="2">Multi-pass membrane protein</topology>
    </subcellularLocation>
    <subcellularLocation>
        <location evidence="3">Endoplasmic reticulum membrane</location>
    </subcellularLocation>
</comment>
<evidence type="ECO:0000256" key="2">
    <source>
        <dbReference type="ARBA" id="ARBA00004127"/>
    </source>
</evidence>
<feature type="transmembrane region" description="Helical" evidence="14">
    <location>
        <begin position="457"/>
        <end position="478"/>
    </location>
</feature>
<dbReference type="NCBIfam" id="TIGR01494">
    <property type="entry name" value="ATPase_P-type"/>
    <property type="match status" value="1"/>
</dbReference>
<dbReference type="PANTHER" id="PTHR24092">
    <property type="entry name" value="PROBABLE PHOSPHOLIPID-TRANSPORTING ATPASE"/>
    <property type="match status" value="1"/>
</dbReference>
<evidence type="ECO:0000259" key="15">
    <source>
        <dbReference type="Pfam" id="PF16212"/>
    </source>
</evidence>
<protein>
    <submittedName>
        <fullName evidence="18">PhoLip_ATPase_C domain-containing protein</fullName>
    </submittedName>
</protein>
<feature type="transmembrane region" description="Helical" evidence="14">
    <location>
        <begin position="542"/>
        <end position="563"/>
    </location>
</feature>